<name>A0ABX5FCA6_9CHRO</name>
<dbReference type="Proteomes" id="UP000238218">
    <property type="component" value="Unassembled WGS sequence"/>
</dbReference>
<reference evidence="2 3" key="2">
    <citation type="submission" date="2018-03" db="EMBL/GenBank/DDBJ databases">
        <title>The ancient ancestry and fast evolution of plastids.</title>
        <authorList>
            <person name="Moore K.R."/>
            <person name="Magnabosco C."/>
            <person name="Momper L."/>
            <person name="Gold D.A."/>
            <person name="Bosak T."/>
            <person name="Fournier G.P."/>
        </authorList>
    </citation>
    <scope>NUCLEOTIDE SEQUENCE [LARGE SCALE GENOMIC DNA]</scope>
    <source>
        <strain evidence="2 3">CCALA 015</strain>
    </source>
</reference>
<gene>
    <name evidence="2" type="ORF">C7B81_02175</name>
</gene>
<feature type="compositionally biased region" description="Basic residues" evidence="1">
    <location>
        <begin position="107"/>
        <end position="116"/>
    </location>
</feature>
<organism evidence="2 3">
    <name type="scientific">Aphanothece cf. minutissima CCALA 015</name>
    <dbReference type="NCBI Taxonomy" id="2107695"/>
    <lineage>
        <taxon>Bacteria</taxon>
        <taxon>Bacillati</taxon>
        <taxon>Cyanobacteriota</taxon>
        <taxon>Cyanophyceae</taxon>
        <taxon>Oscillatoriophycideae</taxon>
        <taxon>Chroococcales</taxon>
        <taxon>Aphanothecaceae</taxon>
        <taxon>Aphanothece</taxon>
    </lineage>
</organism>
<evidence type="ECO:0000256" key="1">
    <source>
        <dbReference type="SAM" id="MobiDB-lite"/>
    </source>
</evidence>
<sequence length="137" mass="14696">MRGLQTLHGRLRLRDLFLLTLQGVLQNLIGSIRRQGTPHNHHLVGCAERGTRSPGQTWLQPFLREGQEGGIEDHGVAFLNSGLAPVGLGLKPATAGNDRPAVSCPFKTHKKDRRPKLIPVSPGGDSETGDGAAKSIL</sequence>
<protein>
    <submittedName>
        <fullName evidence="2">Uncharacterized protein</fullName>
    </submittedName>
</protein>
<accession>A0ABX5FCA6</accession>
<reference evidence="2 3" key="1">
    <citation type="submission" date="2018-02" db="EMBL/GenBank/DDBJ databases">
        <authorList>
            <person name="Moore K."/>
            <person name="Momper L."/>
        </authorList>
    </citation>
    <scope>NUCLEOTIDE SEQUENCE [LARGE SCALE GENOMIC DNA]</scope>
    <source>
        <strain evidence="2 3">CCALA 015</strain>
    </source>
</reference>
<dbReference type="EMBL" id="PVWP01000001">
    <property type="protein sequence ID" value="PSB39470.1"/>
    <property type="molecule type" value="Genomic_DNA"/>
</dbReference>
<feature type="region of interest" description="Disordered" evidence="1">
    <location>
        <begin position="92"/>
        <end position="137"/>
    </location>
</feature>
<proteinExistence type="predicted"/>
<comment type="caution">
    <text evidence="2">The sequence shown here is derived from an EMBL/GenBank/DDBJ whole genome shotgun (WGS) entry which is preliminary data.</text>
</comment>
<evidence type="ECO:0000313" key="3">
    <source>
        <dbReference type="Proteomes" id="UP000238218"/>
    </source>
</evidence>
<evidence type="ECO:0000313" key="2">
    <source>
        <dbReference type="EMBL" id="PSB39470.1"/>
    </source>
</evidence>
<keyword evidence="3" id="KW-1185">Reference proteome</keyword>